<proteinExistence type="predicted"/>
<evidence type="ECO:0000256" key="1">
    <source>
        <dbReference type="SAM" id="Coils"/>
    </source>
</evidence>
<feature type="coiled-coil region" evidence="1">
    <location>
        <begin position="59"/>
        <end position="93"/>
    </location>
</feature>
<dbReference type="Proteomes" id="UP000006094">
    <property type="component" value="Chromosome"/>
</dbReference>
<accession>K0B0Y5</accession>
<keyword evidence="3" id="KW-0132">Cell division</keyword>
<evidence type="ECO:0000313" key="4">
    <source>
        <dbReference type="Proteomes" id="UP000006094"/>
    </source>
</evidence>
<keyword evidence="1" id="KW-0175">Coiled coil</keyword>
<dbReference type="RefSeq" id="WP_014967443.1">
    <property type="nucleotide sequence ID" value="NC_018664.1"/>
</dbReference>
<name>K0B0Y5_GOTA9</name>
<dbReference type="eggNOG" id="COG2919">
    <property type="taxonomic scope" value="Bacteria"/>
</dbReference>
<keyword evidence="4" id="KW-1185">Reference proteome</keyword>
<dbReference type="EMBL" id="CP003326">
    <property type="protein sequence ID" value="AFS78306.1"/>
    <property type="molecule type" value="Genomic_DNA"/>
</dbReference>
<protein>
    <submittedName>
        <fullName evidence="3">Cell division protein</fullName>
    </submittedName>
</protein>
<reference evidence="3 4" key="1">
    <citation type="journal article" date="2012" name="PLoS ONE">
        <title>The purine-utilizing bacterium Clostridium acidurici 9a: a genome-guided metabolic reconsideration.</title>
        <authorList>
            <person name="Hartwich K."/>
            <person name="Poehlein A."/>
            <person name="Daniel R."/>
        </authorList>
    </citation>
    <scope>NUCLEOTIDE SEQUENCE [LARGE SCALE GENOMIC DNA]</scope>
    <source>
        <strain evidence="4">ATCC 7906 / DSM 604 / BCRC 14475 / CIP 104303 / KCTC 5404 / NCIMB 10678 / 9a</strain>
    </source>
</reference>
<gene>
    <name evidence="3" type="ordered locus">Curi_c12950</name>
</gene>
<keyword evidence="3" id="KW-0131">Cell cycle</keyword>
<evidence type="ECO:0000313" key="3">
    <source>
        <dbReference type="EMBL" id="AFS78306.1"/>
    </source>
</evidence>
<dbReference type="KEGG" id="cad:Curi_c12950"/>
<dbReference type="Pfam" id="PF04977">
    <property type="entry name" value="DivIC"/>
    <property type="match status" value="1"/>
</dbReference>
<dbReference type="HOGENOM" id="CLU_138349_0_0_9"/>
<organism evidence="3 4">
    <name type="scientific">Gottschalkia acidurici (strain ATCC 7906 / DSM 604 / BCRC 14475 / CIP 104303 / KCTC 5404 / NCIMB 10678 / 9a)</name>
    <name type="common">Clostridium acidurici</name>
    <dbReference type="NCBI Taxonomy" id="1128398"/>
    <lineage>
        <taxon>Bacteria</taxon>
        <taxon>Bacillati</taxon>
        <taxon>Bacillota</taxon>
        <taxon>Tissierellia</taxon>
        <taxon>Tissierellales</taxon>
        <taxon>Gottschalkiaceae</taxon>
        <taxon>Gottschalkia</taxon>
    </lineage>
</organism>
<dbReference type="AlphaFoldDB" id="K0B0Y5"/>
<dbReference type="InterPro" id="IPR007060">
    <property type="entry name" value="FtsL/DivIC"/>
</dbReference>
<feature type="region of interest" description="Disordered" evidence="2">
    <location>
        <begin position="1"/>
        <end position="24"/>
    </location>
</feature>
<sequence>MVLAKREKKTYPKKTKKNKKKEKQKKKIDAKVKIKLSILSYAVIFACSCIFLLSRYAHITEVQMQVDKINREISELEEENHVLMLKLEEIKDSGWIEEQAKVRMNMRKANSDQIVYLNVK</sequence>
<dbReference type="GO" id="GO:0051301">
    <property type="term" value="P:cell division"/>
    <property type="evidence" value="ECO:0007669"/>
    <property type="project" value="UniProtKB-KW"/>
</dbReference>
<dbReference type="STRING" id="1128398.Curi_c12950"/>
<evidence type="ECO:0000256" key="2">
    <source>
        <dbReference type="SAM" id="MobiDB-lite"/>
    </source>
</evidence>